<dbReference type="Pfam" id="PF03478">
    <property type="entry name" value="Beta-prop_KIB1-4"/>
    <property type="match status" value="1"/>
</dbReference>
<dbReference type="Proteomes" id="UP000029120">
    <property type="component" value="Unassembled WGS sequence"/>
</dbReference>
<proteinExistence type="predicted"/>
<reference evidence="3" key="1">
    <citation type="journal article" date="2015" name="Nat. Plants">
        <title>Genome expansion of Arabis alpina linked with retrotransposition and reduced symmetric DNA methylation.</title>
        <authorList>
            <person name="Willing E.M."/>
            <person name="Rawat V."/>
            <person name="Mandakova T."/>
            <person name="Maumus F."/>
            <person name="James G.V."/>
            <person name="Nordstroem K.J."/>
            <person name="Becker C."/>
            <person name="Warthmann N."/>
            <person name="Chica C."/>
            <person name="Szarzynska B."/>
            <person name="Zytnicki M."/>
            <person name="Albani M.C."/>
            <person name="Kiefer C."/>
            <person name="Bergonzi S."/>
            <person name="Castaings L."/>
            <person name="Mateos J.L."/>
            <person name="Berns M.C."/>
            <person name="Bujdoso N."/>
            <person name="Piofczyk T."/>
            <person name="de Lorenzo L."/>
            <person name="Barrero-Sicilia C."/>
            <person name="Mateos I."/>
            <person name="Piednoel M."/>
            <person name="Hagmann J."/>
            <person name="Chen-Min-Tao R."/>
            <person name="Iglesias-Fernandez R."/>
            <person name="Schuster S.C."/>
            <person name="Alonso-Blanco C."/>
            <person name="Roudier F."/>
            <person name="Carbonero P."/>
            <person name="Paz-Ares J."/>
            <person name="Davis S.J."/>
            <person name="Pecinka A."/>
            <person name="Quesneville H."/>
            <person name="Colot V."/>
            <person name="Lysak M.A."/>
            <person name="Weigel D."/>
            <person name="Coupland G."/>
            <person name="Schneeberger K."/>
        </authorList>
    </citation>
    <scope>NUCLEOTIDE SEQUENCE [LARGE SCALE GENOMIC DNA]</scope>
    <source>
        <strain evidence="3">cv. Pajares</strain>
    </source>
</reference>
<keyword evidence="3" id="KW-1185">Reference proteome</keyword>
<dbReference type="InterPro" id="IPR005174">
    <property type="entry name" value="KIB1-4_b-propeller"/>
</dbReference>
<name>A0A087FXX2_ARAAL</name>
<organism evidence="2 3">
    <name type="scientific">Arabis alpina</name>
    <name type="common">Alpine rock-cress</name>
    <dbReference type="NCBI Taxonomy" id="50452"/>
    <lineage>
        <taxon>Eukaryota</taxon>
        <taxon>Viridiplantae</taxon>
        <taxon>Streptophyta</taxon>
        <taxon>Embryophyta</taxon>
        <taxon>Tracheophyta</taxon>
        <taxon>Spermatophyta</taxon>
        <taxon>Magnoliopsida</taxon>
        <taxon>eudicotyledons</taxon>
        <taxon>Gunneridae</taxon>
        <taxon>Pentapetalae</taxon>
        <taxon>rosids</taxon>
        <taxon>malvids</taxon>
        <taxon>Brassicales</taxon>
        <taxon>Brassicaceae</taxon>
        <taxon>Arabideae</taxon>
        <taxon>Arabis</taxon>
    </lineage>
</organism>
<feature type="non-terminal residue" evidence="2">
    <location>
        <position position="260"/>
    </location>
</feature>
<accession>A0A087FXX2</accession>
<dbReference type="AlphaFoldDB" id="A0A087FXX2"/>
<evidence type="ECO:0000313" key="3">
    <source>
        <dbReference type="Proteomes" id="UP000029120"/>
    </source>
</evidence>
<protein>
    <recommendedName>
        <fullName evidence="1">KIB1-4 beta-propeller domain-containing protein</fullName>
    </recommendedName>
</protein>
<evidence type="ECO:0000259" key="1">
    <source>
        <dbReference type="Pfam" id="PF03478"/>
    </source>
</evidence>
<gene>
    <name evidence="2" type="ORF">AALP_AAs47945U000100</name>
</gene>
<sequence length="260" mass="29368">MSQLLVRIAKISSSSIVKNKKHHGLCFSEFRSLSTAATPYLLFHPTENEATTPTGEPLVELNLYDPRKHETVKFPDQTMTKELLKSSKIGSSRGWVVAKKQYDPILRLTNMFNPCASRKVISLPPILYPITHISLSASPEQEDCVVAALSQCSSLFMCRPSDSEWTPVTVPMYTSGMIYSERDKKFYLNKRLRGRYNGPIDFVDTSSGFPQMSLYQPSLIDPSSDIPQSRVEQLSTASKHIVESPSGELFIVYWFNEDFL</sequence>
<evidence type="ECO:0000313" key="2">
    <source>
        <dbReference type="EMBL" id="KFK22474.1"/>
    </source>
</evidence>
<dbReference type="OMA" id="ILYPITH"/>
<dbReference type="OrthoDB" id="642536at2759"/>
<dbReference type="EMBL" id="KL988813">
    <property type="protein sequence ID" value="KFK22474.1"/>
    <property type="molecule type" value="Genomic_DNA"/>
</dbReference>
<dbReference type="Gramene" id="KFK22474">
    <property type="protein sequence ID" value="KFK22474"/>
    <property type="gene ID" value="AALP_AAs47945U000100"/>
</dbReference>
<dbReference type="PANTHER" id="PTHR33127:SF5">
    <property type="entry name" value="TRANSMEMBRANE PROTEIN"/>
    <property type="match status" value="1"/>
</dbReference>
<feature type="domain" description="KIB1-4 beta-propeller" evidence="1">
    <location>
        <begin position="68"/>
        <end position="253"/>
    </location>
</feature>
<dbReference type="PANTHER" id="PTHR33127">
    <property type="entry name" value="TRANSMEMBRANE PROTEIN"/>
    <property type="match status" value="1"/>
</dbReference>